<dbReference type="EMBL" id="JARKIF010000018">
    <property type="protein sequence ID" value="KAJ7619590.1"/>
    <property type="molecule type" value="Genomic_DNA"/>
</dbReference>
<dbReference type="Proteomes" id="UP001221142">
    <property type="component" value="Unassembled WGS sequence"/>
</dbReference>
<protein>
    <recommendedName>
        <fullName evidence="3">F-box domain-containing protein</fullName>
    </recommendedName>
</protein>
<dbReference type="InterPro" id="IPR036047">
    <property type="entry name" value="F-box-like_dom_sf"/>
</dbReference>
<evidence type="ECO:0008006" key="3">
    <source>
        <dbReference type="Google" id="ProtNLM"/>
    </source>
</evidence>
<dbReference type="AlphaFoldDB" id="A0AAD7BFY4"/>
<sequence length="367" mass="42184">MATFEDFSPELTLQIFPHLPLKGLVAAEGVCRQWKHFVVIADIYPPRRALFELYQKIVRDPLFRDLDTRAWLWDNLRSFDRQAYVDHILAQHDYIPEDFRLWILEWPNKAVIACAWPGLPEAYCAEEADNIERRNGYNHLGCHKPQLRKIIVDLDLIMPPDVRSDGEEVFWYPGAEDEQGFEADYGAEYVTEADDDNVEGNIEEQEVVDFRGNGVEPGPDEISDHLGMQGYYCRLDVFDYSPPAGSGPMEWELPALLIWEIADGGRAFLALSPDSPFSVYWLLSDMGATYVGGESRQYHTWISWLESNLQSMHRTADGKSPPPHCFIKRDSDGNIISYDTWYRSRPACIPLWTEEDEANYKIAHGSI</sequence>
<accession>A0AAD7BFY4</accession>
<name>A0AAD7BFY4_9AGAR</name>
<proteinExistence type="predicted"/>
<dbReference type="CDD" id="cd09917">
    <property type="entry name" value="F-box_SF"/>
    <property type="match status" value="1"/>
</dbReference>
<dbReference type="SUPFAM" id="SSF81383">
    <property type="entry name" value="F-box domain"/>
    <property type="match status" value="1"/>
</dbReference>
<organism evidence="1 2">
    <name type="scientific">Roridomyces roridus</name>
    <dbReference type="NCBI Taxonomy" id="1738132"/>
    <lineage>
        <taxon>Eukaryota</taxon>
        <taxon>Fungi</taxon>
        <taxon>Dikarya</taxon>
        <taxon>Basidiomycota</taxon>
        <taxon>Agaricomycotina</taxon>
        <taxon>Agaricomycetes</taxon>
        <taxon>Agaricomycetidae</taxon>
        <taxon>Agaricales</taxon>
        <taxon>Marasmiineae</taxon>
        <taxon>Mycenaceae</taxon>
        <taxon>Roridomyces</taxon>
    </lineage>
</organism>
<dbReference type="Gene3D" id="1.20.1280.50">
    <property type="match status" value="1"/>
</dbReference>
<reference evidence="1" key="1">
    <citation type="submission" date="2023-03" db="EMBL/GenBank/DDBJ databases">
        <title>Massive genome expansion in bonnet fungi (Mycena s.s.) driven by repeated elements and novel gene families across ecological guilds.</title>
        <authorList>
            <consortium name="Lawrence Berkeley National Laboratory"/>
            <person name="Harder C.B."/>
            <person name="Miyauchi S."/>
            <person name="Viragh M."/>
            <person name="Kuo A."/>
            <person name="Thoen E."/>
            <person name="Andreopoulos B."/>
            <person name="Lu D."/>
            <person name="Skrede I."/>
            <person name="Drula E."/>
            <person name="Henrissat B."/>
            <person name="Morin E."/>
            <person name="Kohler A."/>
            <person name="Barry K."/>
            <person name="LaButti K."/>
            <person name="Morin E."/>
            <person name="Salamov A."/>
            <person name="Lipzen A."/>
            <person name="Mereny Z."/>
            <person name="Hegedus B."/>
            <person name="Baldrian P."/>
            <person name="Stursova M."/>
            <person name="Weitz H."/>
            <person name="Taylor A."/>
            <person name="Grigoriev I.V."/>
            <person name="Nagy L.G."/>
            <person name="Martin F."/>
            <person name="Kauserud H."/>
        </authorList>
    </citation>
    <scope>NUCLEOTIDE SEQUENCE</scope>
    <source>
        <strain evidence="1">9284</strain>
    </source>
</reference>
<feature type="non-terminal residue" evidence="1">
    <location>
        <position position="367"/>
    </location>
</feature>
<comment type="caution">
    <text evidence="1">The sequence shown here is derived from an EMBL/GenBank/DDBJ whole genome shotgun (WGS) entry which is preliminary data.</text>
</comment>
<evidence type="ECO:0000313" key="2">
    <source>
        <dbReference type="Proteomes" id="UP001221142"/>
    </source>
</evidence>
<gene>
    <name evidence="1" type="ORF">FB45DRAFT_931175</name>
</gene>
<keyword evidence="2" id="KW-1185">Reference proteome</keyword>
<evidence type="ECO:0000313" key="1">
    <source>
        <dbReference type="EMBL" id="KAJ7619590.1"/>
    </source>
</evidence>